<keyword evidence="4 6" id="KW-0808">Transferase</keyword>
<dbReference type="GO" id="GO:0042802">
    <property type="term" value="F:identical protein binding"/>
    <property type="evidence" value="ECO:0007669"/>
    <property type="project" value="TreeGrafter"/>
</dbReference>
<dbReference type="FunFam" id="3.40.640.10:FF:000004">
    <property type="entry name" value="Acetylornithine aminotransferase"/>
    <property type="match status" value="1"/>
</dbReference>
<comment type="cofactor">
    <cofactor evidence="6">
        <name>pyridoxal 5'-phosphate</name>
        <dbReference type="ChEBI" id="CHEBI:597326"/>
    </cofactor>
    <text evidence="6">Binds 1 pyridoxal phosphate per subunit.</text>
</comment>
<evidence type="ECO:0000256" key="5">
    <source>
        <dbReference type="ARBA" id="ARBA00022898"/>
    </source>
</evidence>
<evidence type="ECO:0000313" key="8">
    <source>
        <dbReference type="Proteomes" id="UP000242700"/>
    </source>
</evidence>
<comment type="subcellular location">
    <subcellularLocation>
        <location evidence="6">Cytoplasm</location>
    </subcellularLocation>
</comment>
<dbReference type="GO" id="GO:0005737">
    <property type="term" value="C:cytoplasm"/>
    <property type="evidence" value="ECO:0007669"/>
    <property type="project" value="UniProtKB-SubCell"/>
</dbReference>
<dbReference type="OrthoDB" id="9807885at2"/>
<dbReference type="PIRSF" id="PIRSF000521">
    <property type="entry name" value="Transaminase_4ab_Lys_Orn"/>
    <property type="match status" value="1"/>
</dbReference>
<dbReference type="NCBIfam" id="NF002325">
    <property type="entry name" value="PRK01278.1"/>
    <property type="match status" value="1"/>
</dbReference>
<dbReference type="Proteomes" id="UP000242700">
    <property type="component" value="Unassembled WGS sequence"/>
</dbReference>
<dbReference type="HAMAP" id="MF_01107">
    <property type="entry name" value="ArgD_aminotrans_3"/>
    <property type="match status" value="1"/>
</dbReference>
<keyword evidence="3 6" id="KW-0028">Amino-acid biosynthesis</keyword>
<reference evidence="8" key="1">
    <citation type="submission" date="2016-10" db="EMBL/GenBank/DDBJ databases">
        <authorList>
            <person name="Varghese N."/>
            <person name="Submissions S."/>
        </authorList>
    </citation>
    <scope>NUCLEOTIDE SEQUENCE [LARGE SCALE GENOMIC DNA]</scope>
    <source>
        <strain evidence="8">CGMCC 1.8911</strain>
    </source>
</reference>
<dbReference type="RefSeq" id="WP_092598738.1">
    <property type="nucleotide sequence ID" value="NZ_FNFI01000009.1"/>
</dbReference>
<dbReference type="GO" id="GO:0006526">
    <property type="term" value="P:L-arginine biosynthetic process"/>
    <property type="evidence" value="ECO:0007669"/>
    <property type="project" value="UniProtKB-UniRule"/>
</dbReference>
<feature type="binding site" evidence="6">
    <location>
        <begin position="108"/>
        <end position="109"/>
    </location>
    <ligand>
        <name>pyridoxal 5'-phosphate</name>
        <dbReference type="ChEBI" id="CHEBI:597326"/>
    </ligand>
</feature>
<dbReference type="SUPFAM" id="SSF53383">
    <property type="entry name" value="PLP-dependent transferases"/>
    <property type="match status" value="1"/>
</dbReference>
<dbReference type="STRING" id="586411.SAMN05216187_10972"/>
<evidence type="ECO:0000256" key="1">
    <source>
        <dbReference type="ARBA" id="ARBA00022490"/>
    </source>
</evidence>
<dbReference type="AlphaFoldDB" id="A0A1G9CBD8"/>
<evidence type="ECO:0000256" key="6">
    <source>
        <dbReference type="HAMAP-Rule" id="MF_01107"/>
    </source>
</evidence>
<keyword evidence="6" id="KW-0055">Arginine biosynthesis</keyword>
<dbReference type="EC" id="2.6.1.11" evidence="6"/>
<evidence type="ECO:0000256" key="3">
    <source>
        <dbReference type="ARBA" id="ARBA00022605"/>
    </source>
</evidence>
<evidence type="ECO:0000256" key="2">
    <source>
        <dbReference type="ARBA" id="ARBA00022576"/>
    </source>
</evidence>
<dbReference type="Gene3D" id="3.90.1150.10">
    <property type="entry name" value="Aspartate Aminotransferase, domain 1"/>
    <property type="match status" value="1"/>
</dbReference>
<sequence length="403" mass="42965">MKTEDLIDMGNASLFNTYNRGEKLFVSGKGVHIKNNDGETYLDFVSGIATNILGHANETIVAAITDQAGKLMHTSNVFWNQPSIELSHKLVNYSGAGNLSKVFFSNSGAEANEGALKLARKYGKEVHGDDCTKVISLVDSFHGRTMATLSATGQTDMHQDFQPLLPGSVYVRLNDSGALKAAVDDQTCAVLFETIQGEGGINSLSGEFVETLKTLQKDKGILLIIDEVQTGMGRTGTLFSFEQFGFEPDIVTLAKGLGAGYPLGAFMATETVAGHFKPGDHGTTLGGNPLATAVGNAVFDEIFETDLLANVAERSQQLVEGLEKISEEAGGIAEIKGFGLLIGVAFTDKVQAADVLAACYEEKMLVVSAKHNVIRLLPPLNVTEAEIDEALEKFGAAVKKIVK</sequence>
<dbReference type="GO" id="GO:0030170">
    <property type="term" value="F:pyridoxal phosphate binding"/>
    <property type="evidence" value="ECO:0007669"/>
    <property type="project" value="InterPro"/>
</dbReference>
<dbReference type="InterPro" id="IPR015424">
    <property type="entry name" value="PyrdxlP-dep_Trfase"/>
</dbReference>
<feature type="modified residue" description="N6-(pyridoxal phosphate)lysine" evidence="6">
    <location>
        <position position="255"/>
    </location>
</feature>
<dbReference type="InterPro" id="IPR015421">
    <property type="entry name" value="PyrdxlP-dep_Trfase_major"/>
</dbReference>
<dbReference type="InterPro" id="IPR049704">
    <property type="entry name" value="Aminotrans_3_PPA_site"/>
</dbReference>
<dbReference type="PANTHER" id="PTHR11986">
    <property type="entry name" value="AMINOTRANSFERASE CLASS III"/>
    <property type="match status" value="1"/>
</dbReference>
<keyword evidence="2 6" id="KW-0032">Aminotransferase</keyword>
<dbReference type="CDD" id="cd00610">
    <property type="entry name" value="OAT_like"/>
    <property type="match status" value="1"/>
</dbReference>
<accession>A0A1G9CBD8</accession>
<keyword evidence="5 6" id="KW-0663">Pyridoxal phosphate</keyword>
<dbReference type="InterPro" id="IPR005814">
    <property type="entry name" value="Aminotrans_3"/>
</dbReference>
<feature type="binding site" evidence="6">
    <location>
        <begin position="226"/>
        <end position="229"/>
    </location>
    <ligand>
        <name>pyridoxal 5'-phosphate</name>
        <dbReference type="ChEBI" id="CHEBI:597326"/>
    </ligand>
</feature>
<comment type="pathway">
    <text evidence="6">Amino-acid biosynthesis; L-arginine biosynthesis; N(2)-acetyl-L-ornithine from L-glutamate: step 4/4.</text>
</comment>
<protein>
    <recommendedName>
        <fullName evidence="6">Acetylornithine aminotransferase</fullName>
        <shortName evidence="6">ACOAT</shortName>
        <ecNumber evidence="6">2.6.1.11</ecNumber>
    </recommendedName>
</protein>
<evidence type="ECO:0000313" key="7">
    <source>
        <dbReference type="EMBL" id="SDK48947.1"/>
    </source>
</evidence>
<comment type="similarity">
    <text evidence="6">Belongs to the class-III pyridoxal-phosphate-dependent aminotransferase family. ArgD subfamily.</text>
</comment>
<dbReference type="InterPro" id="IPR050103">
    <property type="entry name" value="Class-III_PLP-dep_AT"/>
</dbReference>
<name>A0A1G9CBD8_9STAP</name>
<feature type="binding site" evidence="6">
    <location>
        <position position="141"/>
    </location>
    <ligand>
        <name>pyridoxal 5'-phosphate</name>
        <dbReference type="ChEBI" id="CHEBI:597326"/>
    </ligand>
</feature>
<comment type="catalytic activity">
    <reaction evidence="6">
        <text>N(2)-acetyl-L-ornithine + 2-oxoglutarate = N-acetyl-L-glutamate 5-semialdehyde + L-glutamate</text>
        <dbReference type="Rhea" id="RHEA:18049"/>
        <dbReference type="ChEBI" id="CHEBI:16810"/>
        <dbReference type="ChEBI" id="CHEBI:29123"/>
        <dbReference type="ChEBI" id="CHEBI:29985"/>
        <dbReference type="ChEBI" id="CHEBI:57805"/>
        <dbReference type="EC" id="2.6.1.11"/>
    </reaction>
</comment>
<dbReference type="PROSITE" id="PS00600">
    <property type="entry name" value="AA_TRANSFER_CLASS_3"/>
    <property type="match status" value="1"/>
</dbReference>
<dbReference type="PANTHER" id="PTHR11986:SF79">
    <property type="entry name" value="ACETYLORNITHINE AMINOTRANSFERASE, MITOCHONDRIAL"/>
    <property type="match status" value="1"/>
</dbReference>
<dbReference type="Pfam" id="PF00202">
    <property type="entry name" value="Aminotran_3"/>
    <property type="match status" value="1"/>
</dbReference>
<gene>
    <name evidence="6" type="primary">argD</name>
    <name evidence="7" type="ORF">SAMN05216187_10972</name>
</gene>
<feature type="binding site" evidence="6">
    <location>
        <position position="284"/>
    </location>
    <ligand>
        <name>pyridoxal 5'-phosphate</name>
        <dbReference type="ChEBI" id="CHEBI:597326"/>
    </ligand>
</feature>
<feature type="binding site" evidence="6">
    <location>
        <position position="144"/>
    </location>
    <ligand>
        <name>N(2)-acetyl-L-ornithine</name>
        <dbReference type="ChEBI" id="CHEBI:57805"/>
    </ligand>
</feature>
<proteinExistence type="inferred from homology"/>
<dbReference type="UniPathway" id="UPA00068">
    <property type="reaction ID" value="UER00109"/>
</dbReference>
<dbReference type="NCBIfam" id="TIGR00707">
    <property type="entry name" value="argD"/>
    <property type="match status" value="1"/>
</dbReference>
<comment type="miscellaneous">
    <text evidence="6">May also have succinyldiaminopimelate aminotransferase activity, thus carrying out the corresponding step in lysine biosynthesis.</text>
</comment>
<dbReference type="GO" id="GO:0003992">
    <property type="term" value="F:N2-acetyl-L-ornithine:2-oxoglutarate 5-aminotransferase activity"/>
    <property type="evidence" value="ECO:0007669"/>
    <property type="project" value="UniProtKB-UniRule"/>
</dbReference>
<organism evidence="7 8">
    <name type="scientific">Jeotgalicoccus aerolatus</name>
    <dbReference type="NCBI Taxonomy" id="709510"/>
    <lineage>
        <taxon>Bacteria</taxon>
        <taxon>Bacillati</taxon>
        <taxon>Bacillota</taxon>
        <taxon>Bacilli</taxon>
        <taxon>Bacillales</taxon>
        <taxon>Staphylococcaceae</taxon>
        <taxon>Jeotgalicoccus</taxon>
    </lineage>
</organism>
<feature type="binding site" evidence="6">
    <location>
        <position position="283"/>
    </location>
    <ligand>
        <name>N(2)-acetyl-L-ornithine</name>
        <dbReference type="ChEBI" id="CHEBI:57805"/>
    </ligand>
</feature>
<evidence type="ECO:0000256" key="4">
    <source>
        <dbReference type="ARBA" id="ARBA00022679"/>
    </source>
</evidence>
<dbReference type="Gene3D" id="3.40.640.10">
    <property type="entry name" value="Type I PLP-dependent aspartate aminotransferase-like (Major domain)"/>
    <property type="match status" value="1"/>
</dbReference>
<comment type="subunit">
    <text evidence="6">Homodimer.</text>
</comment>
<keyword evidence="1 6" id="KW-0963">Cytoplasm</keyword>
<dbReference type="InterPro" id="IPR015422">
    <property type="entry name" value="PyrdxlP-dep_Trfase_small"/>
</dbReference>
<dbReference type="InterPro" id="IPR004636">
    <property type="entry name" value="AcOrn/SuccOrn_fam"/>
</dbReference>
<dbReference type="EMBL" id="FNFI01000009">
    <property type="protein sequence ID" value="SDK48947.1"/>
    <property type="molecule type" value="Genomic_DNA"/>
</dbReference>